<reference evidence="1" key="2">
    <citation type="journal article" date="2021" name="PeerJ">
        <title>Extensive microbial diversity within the chicken gut microbiome revealed by metagenomics and culture.</title>
        <authorList>
            <person name="Gilroy R."/>
            <person name="Ravi A."/>
            <person name="Getino M."/>
            <person name="Pursley I."/>
            <person name="Horton D.L."/>
            <person name="Alikhan N.F."/>
            <person name="Baker D."/>
            <person name="Gharbi K."/>
            <person name="Hall N."/>
            <person name="Watson M."/>
            <person name="Adriaenssens E.M."/>
            <person name="Foster-Nyarko E."/>
            <person name="Jarju S."/>
            <person name="Secka A."/>
            <person name="Antonio M."/>
            <person name="Oren A."/>
            <person name="Chaudhuri R.R."/>
            <person name="La Ragione R."/>
            <person name="Hildebrand F."/>
            <person name="Pallen M.J."/>
        </authorList>
    </citation>
    <scope>NUCLEOTIDE SEQUENCE</scope>
    <source>
        <strain evidence="1">21143</strain>
    </source>
</reference>
<organism evidence="1 2">
    <name type="scientific">Candidatus Caccoplasma intestinavium</name>
    <dbReference type="NCBI Taxonomy" id="2840716"/>
    <lineage>
        <taxon>Bacteria</taxon>
        <taxon>Pseudomonadati</taxon>
        <taxon>Bacteroidota</taxon>
        <taxon>Bacteroidia</taxon>
        <taxon>Bacteroidales</taxon>
        <taxon>Bacteroidaceae</taxon>
        <taxon>Bacteroidaceae incertae sedis</taxon>
        <taxon>Candidatus Caccoplasma</taxon>
    </lineage>
</organism>
<gene>
    <name evidence="1" type="ORF">IAD06_04395</name>
</gene>
<reference evidence="1" key="1">
    <citation type="submission" date="2020-10" db="EMBL/GenBank/DDBJ databases">
        <authorList>
            <person name="Gilroy R."/>
        </authorList>
    </citation>
    <scope>NUCLEOTIDE SEQUENCE</scope>
    <source>
        <strain evidence="1">21143</strain>
    </source>
</reference>
<sequence length="156" mass="17462">MKEKVGVVYDSSARGVDIVSILVSRLPLSQEHVRPVSDVSVGWLRSYEVLMLVSSYWSDMFLPCEWHKFFTKIGVWMFSGRTVVPVSTSVPLSVSIAPALRRIFAPVCVRIISPVEVFFIPEGHFAEAGNLDGATRQVDEWLTVFCSYGQPADESY</sequence>
<comment type="caution">
    <text evidence="1">The sequence shown here is derived from an EMBL/GenBank/DDBJ whole genome shotgun (WGS) entry which is preliminary data.</text>
</comment>
<evidence type="ECO:0000313" key="2">
    <source>
        <dbReference type="Proteomes" id="UP000886722"/>
    </source>
</evidence>
<accession>A0A9D1GFM3</accession>
<dbReference type="EMBL" id="DVKT01000034">
    <property type="protein sequence ID" value="HIT39259.1"/>
    <property type="molecule type" value="Genomic_DNA"/>
</dbReference>
<proteinExistence type="predicted"/>
<dbReference type="AlphaFoldDB" id="A0A9D1GFM3"/>
<dbReference type="Proteomes" id="UP000886722">
    <property type="component" value="Unassembled WGS sequence"/>
</dbReference>
<name>A0A9D1GFM3_9BACT</name>
<evidence type="ECO:0000313" key="1">
    <source>
        <dbReference type="EMBL" id="HIT39259.1"/>
    </source>
</evidence>
<protein>
    <submittedName>
        <fullName evidence="1">Uncharacterized protein</fullName>
    </submittedName>
</protein>